<gene>
    <name evidence="2" type="ORF">AVW13_06835</name>
    <name evidence="3" type="ORF">B8X04_15125</name>
    <name evidence="4" type="ORF">NCTC12391_03636</name>
</gene>
<name>A0A165EDN5_9MICO</name>
<dbReference type="Pfam" id="PF00583">
    <property type="entry name" value="Acetyltransf_1"/>
    <property type="match status" value="1"/>
</dbReference>
<reference evidence="5" key="1">
    <citation type="submission" date="2016-01" db="EMBL/GenBank/DDBJ databases">
        <title>Draft genome of Chromobacterium sp. F49.</title>
        <authorList>
            <person name="Hong K.W."/>
        </authorList>
    </citation>
    <scope>NUCLEOTIDE SEQUENCE [LARGE SCALE GENOMIC DNA]</scope>
    <source>
        <strain evidence="5">M40</strain>
    </source>
</reference>
<dbReference type="Proteomes" id="UP000386281">
    <property type="component" value="Unassembled WGS sequence"/>
</dbReference>
<accession>A0A165EDN5</accession>
<evidence type="ECO:0000313" key="5">
    <source>
        <dbReference type="Proteomes" id="UP000076612"/>
    </source>
</evidence>
<proteinExistence type="predicted"/>
<feature type="domain" description="N-acetyltransferase" evidence="1">
    <location>
        <begin position="21"/>
        <end position="207"/>
    </location>
</feature>
<dbReference type="InterPro" id="IPR016181">
    <property type="entry name" value="Acyl_CoA_acyltransferase"/>
</dbReference>
<dbReference type="PROSITE" id="PS51186">
    <property type="entry name" value="GNAT"/>
    <property type="match status" value="2"/>
</dbReference>
<dbReference type="Gene3D" id="3.40.630.30">
    <property type="match status" value="1"/>
</dbReference>
<evidence type="ECO:0000259" key="1">
    <source>
        <dbReference type="PROSITE" id="PS51186"/>
    </source>
</evidence>
<evidence type="ECO:0000313" key="2">
    <source>
        <dbReference type="EMBL" id="KZE22640.1"/>
    </source>
</evidence>
<organism evidence="3 6">
    <name type="scientific">Brevibacterium casei</name>
    <dbReference type="NCBI Taxonomy" id="33889"/>
    <lineage>
        <taxon>Bacteria</taxon>
        <taxon>Bacillati</taxon>
        <taxon>Actinomycetota</taxon>
        <taxon>Actinomycetes</taxon>
        <taxon>Micrococcales</taxon>
        <taxon>Brevibacteriaceae</taxon>
        <taxon>Brevibacterium</taxon>
    </lineage>
</organism>
<dbReference type="EMBL" id="CAACXN010000022">
    <property type="protein sequence ID" value="VEW15469.1"/>
    <property type="molecule type" value="Genomic_DNA"/>
</dbReference>
<reference evidence="2" key="2">
    <citation type="submission" date="2016-01" db="EMBL/GenBank/DDBJ databases">
        <authorList>
            <person name="Hong K.W."/>
        </authorList>
    </citation>
    <scope>NUCLEOTIDE SEQUENCE</scope>
    <source>
        <strain evidence="2">M40</strain>
    </source>
</reference>
<protein>
    <submittedName>
        <fullName evidence="2">GNAT family acetyltransferase</fullName>
    </submittedName>
    <submittedName>
        <fullName evidence="3">N-acetyltransferase</fullName>
    </submittedName>
    <submittedName>
        <fullName evidence="4">Uncharacterized protein conserved in bacteria</fullName>
    </submittedName>
</protein>
<dbReference type="EMBL" id="LQQR01000007">
    <property type="protein sequence ID" value="KZE22640.1"/>
    <property type="molecule type" value="Genomic_DNA"/>
</dbReference>
<dbReference type="AlphaFoldDB" id="A0A165EDN5"/>
<dbReference type="SUPFAM" id="SSF55729">
    <property type="entry name" value="Acyl-CoA N-acyltransferases (Nat)"/>
    <property type="match status" value="2"/>
</dbReference>
<dbReference type="EMBL" id="NCWY01000016">
    <property type="protein sequence ID" value="PAK93622.1"/>
    <property type="molecule type" value="Genomic_DNA"/>
</dbReference>
<reference evidence="3 6" key="3">
    <citation type="submission" date="2017-04" db="EMBL/GenBank/DDBJ databases">
        <title>Kefir bacterial isolates.</title>
        <authorList>
            <person name="Kim Y."/>
            <person name="Blasche S."/>
            <person name="Patil K.R."/>
        </authorList>
    </citation>
    <scope>NUCLEOTIDE SEQUENCE [LARGE SCALE GENOMIC DNA]</scope>
    <source>
        <strain evidence="3 6">OG2</strain>
    </source>
</reference>
<dbReference type="RefSeq" id="WP_063249177.1">
    <property type="nucleotide sequence ID" value="NZ_CAACXN010000022.1"/>
</dbReference>
<evidence type="ECO:0000313" key="4">
    <source>
        <dbReference type="EMBL" id="VEW15469.1"/>
    </source>
</evidence>
<evidence type="ECO:0000313" key="7">
    <source>
        <dbReference type="Proteomes" id="UP000386281"/>
    </source>
</evidence>
<dbReference type="STRING" id="33889.AVW13_06835"/>
<reference evidence="4 7" key="4">
    <citation type="submission" date="2019-02" db="EMBL/GenBank/DDBJ databases">
        <authorList>
            <consortium name="Pathogen Informatics"/>
        </authorList>
    </citation>
    <scope>NUCLEOTIDE SEQUENCE [LARGE SCALE GENOMIC DNA]</scope>
    <source>
        <strain evidence="4 7">3012STDY7078520</strain>
    </source>
</reference>
<keyword evidence="3" id="KW-0808">Transferase</keyword>
<sequence>MEITHIPAGSLTESEIEDTVAEVVAFDRVVNSASGLGPDFDPRPGEVRRQQQRTNDYLTHALWLGRLGADIVAKGIAYLSLKDNEDAAEIHVAVHPEHRRQGLGTELLAAMEEQLAGDGRTRLTSFGESPAAVVDADPRIARVAAASGTGALPSTLPEVAFARTHGYSLRQLERCSVVRIREAGGGLGAEDEGDDGYTILTWAGPTPEEHLEALALLHRRMSTDTPGAADLEEEEFWDADRVRANDADREASGKRLMTALAMKGDEVAGYTQAAHFADRPEVGDQGGTLVIREHRGHRLGARLKRANHEALLQESAVERVYTWNAAENTWMLAINDLAGFETFAWTSVWKKVLPTGATAGE</sequence>
<dbReference type="Proteomes" id="UP000216867">
    <property type="component" value="Unassembled WGS sequence"/>
</dbReference>
<dbReference type="Proteomes" id="UP000076612">
    <property type="component" value="Unassembled WGS sequence"/>
</dbReference>
<dbReference type="CDD" id="cd04301">
    <property type="entry name" value="NAT_SF"/>
    <property type="match status" value="1"/>
</dbReference>
<dbReference type="InterPro" id="IPR000182">
    <property type="entry name" value="GNAT_dom"/>
</dbReference>
<dbReference type="GO" id="GO:0016747">
    <property type="term" value="F:acyltransferase activity, transferring groups other than amino-acyl groups"/>
    <property type="evidence" value="ECO:0007669"/>
    <property type="project" value="InterPro"/>
</dbReference>
<evidence type="ECO:0000313" key="6">
    <source>
        <dbReference type="Proteomes" id="UP000216867"/>
    </source>
</evidence>
<evidence type="ECO:0000313" key="3">
    <source>
        <dbReference type="EMBL" id="PAK93622.1"/>
    </source>
</evidence>
<feature type="domain" description="N-acetyltransferase" evidence="1">
    <location>
        <begin position="216"/>
        <end position="361"/>
    </location>
</feature>